<proteinExistence type="predicted"/>
<name>A0A674N166_TAKRU</name>
<dbReference type="GO" id="GO:0005524">
    <property type="term" value="F:ATP binding"/>
    <property type="evidence" value="ECO:0007669"/>
    <property type="project" value="UniProtKB-KW"/>
</dbReference>
<dbReference type="InterPro" id="IPR050122">
    <property type="entry name" value="RTK"/>
</dbReference>
<reference evidence="5" key="2">
    <citation type="submission" date="2025-05" db="UniProtKB">
        <authorList>
            <consortium name="Ensembl"/>
        </authorList>
    </citation>
    <scope>IDENTIFICATION</scope>
</reference>
<evidence type="ECO:0000256" key="3">
    <source>
        <dbReference type="SAM" id="MobiDB-lite"/>
    </source>
</evidence>
<reference evidence="5 6" key="1">
    <citation type="journal article" date="2011" name="Genome Biol. Evol.">
        <title>Integration of the genetic map and genome assembly of fugu facilitates insights into distinct features of genome evolution in teleosts and mammals.</title>
        <authorList>
            <person name="Kai W."/>
            <person name="Kikuchi K."/>
            <person name="Tohari S."/>
            <person name="Chew A.K."/>
            <person name="Tay A."/>
            <person name="Fujiwara A."/>
            <person name="Hosoya S."/>
            <person name="Suetake H."/>
            <person name="Naruse K."/>
            <person name="Brenner S."/>
            <person name="Suzuki Y."/>
            <person name="Venkatesh B."/>
        </authorList>
    </citation>
    <scope>NUCLEOTIDE SEQUENCE [LARGE SCALE GENOMIC DNA]</scope>
</reference>
<keyword evidence="2" id="KW-0067">ATP-binding</keyword>
<sequence>MSYATFHPPENYISKNLAAAPPPPPQPPSFTPIVQPRELPRQRLPESFNLVNPLPTTFSLPSDSTVSLYRARMDNRNVVLRVLNDTANATERHSFLNFASFLAQLGPHPFLPELLGVVSLRAPLVTVMEELENRDLLSFLWRCREENVTPPCEMTERRIFTMAKQVASALEFLHSKGLLHGNVRARNVLVSRDFTAKLWGLHGVYSRKDQGAARRDDPSMKKWQAPEILAKRPAGPSSDIWSFGILLFEMVSLGKHSSLNRNKTVAMTTTAKRGPNLFLFRPGEAPFAEIPANELLQFHQRGKPLKRPSNCSNALYSFIKSCCQFKDLDRPSMVEMGRKLLSGEKGASDKAIKASEKMSIEQYLLEAGYGETNSYTVF</sequence>
<evidence type="ECO:0000256" key="2">
    <source>
        <dbReference type="ARBA" id="ARBA00022840"/>
    </source>
</evidence>
<dbReference type="PANTHER" id="PTHR24416">
    <property type="entry name" value="TYROSINE-PROTEIN KINASE RECEPTOR"/>
    <property type="match status" value="1"/>
</dbReference>
<dbReference type="InterPro" id="IPR001245">
    <property type="entry name" value="Ser-Thr/Tyr_kinase_cat_dom"/>
</dbReference>
<dbReference type="Proteomes" id="UP000005226">
    <property type="component" value="Chromosome 7"/>
</dbReference>
<feature type="domain" description="Protein kinase" evidence="4">
    <location>
        <begin position="54"/>
        <end position="341"/>
    </location>
</feature>
<dbReference type="GeneTree" id="ENSGT00940000157871"/>
<keyword evidence="1" id="KW-0547">Nucleotide-binding</keyword>
<accession>A0A674N166</accession>
<evidence type="ECO:0000313" key="6">
    <source>
        <dbReference type="Proteomes" id="UP000005226"/>
    </source>
</evidence>
<dbReference type="SUPFAM" id="SSF56112">
    <property type="entry name" value="Protein kinase-like (PK-like)"/>
    <property type="match status" value="1"/>
</dbReference>
<feature type="compositionally biased region" description="Pro residues" evidence="3">
    <location>
        <begin position="20"/>
        <end position="30"/>
    </location>
</feature>
<evidence type="ECO:0000313" key="5">
    <source>
        <dbReference type="Ensembl" id="ENSTRUP00000067296.1"/>
    </source>
</evidence>
<keyword evidence="6" id="KW-1185">Reference proteome</keyword>
<organism evidence="5 6">
    <name type="scientific">Takifugu rubripes</name>
    <name type="common">Japanese pufferfish</name>
    <name type="synonym">Fugu rubripes</name>
    <dbReference type="NCBI Taxonomy" id="31033"/>
    <lineage>
        <taxon>Eukaryota</taxon>
        <taxon>Metazoa</taxon>
        <taxon>Chordata</taxon>
        <taxon>Craniata</taxon>
        <taxon>Vertebrata</taxon>
        <taxon>Euteleostomi</taxon>
        <taxon>Actinopterygii</taxon>
        <taxon>Neopterygii</taxon>
        <taxon>Teleostei</taxon>
        <taxon>Neoteleostei</taxon>
        <taxon>Acanthomorphata</taxon>
        <taxon>Eupercaria</taxon>
        <taxon>Tetraodontiformes</taxon>
        <taxon>Tetradontoidea</taxon>
        <taxon>Tetraodontidae</taxon>
        <taxon>Takifugu</taxon>
    </lineage>
</organism>
<dbReference type="PANTHER" id="PTHR24416:SF631">
    <property type="entry name" value="SERINE_THREONINE_TYROSINE KINASE 1"/>
    <property type="match status" value="1"/>
</dbReference>
<protein>
    <submittedName>
        <fullName evidence="5">Serine/threonine/tyrosine kinase 1b</fullName>
    </submittedName>
</protein>
<dbReference type="GO" id="GO:0007169">
    <property type="term" value="P:cell surface receptor protein tyrosine kinase signaling pathway"/>
    <property type="evidence" value="ECO:0007669"/>
    <property type="project" value="TreeGrafter"/>
</dbReference>
<dbReference type="PROSITE" id="PS50011">
    <property type="entry name" value="PROTEIN_KINASE_DOM"/>
    <property type="match status" value="1"/>
</dbReference>
<dbReference type="InterPro" id="IPR011009">
    <property type="entry name" value="Kinase-like_dom_sf"/>
</dbReference>
<dbReference type="Gene3D" id="1.10.510.10">
    <property type="entry name" value="Transferase(Phosphotransferase) domain 1"/>
    <property type="match status" value="1"/>
</dbReference>
<evidence type="ECO:0000256" key="1">
    <source>
        <dbReference type="ARBA" id="ARBA00022741"/>
    </source>
</evidence>
<dbReference type="GO" id="GO:0004714">
    <property type="term" value="F:transmembrane receptor protein tyrosine kinase activity"/>
    <property type="evidence" value="ECO:0007669"/>
    <property type="project" value="TreeGrafter"/>
</dbReference>
<dbReference type="PRINTS" id="PR00109">
    <property type="entry name" value="TYRKINASE"/>
</dbReference>
<dbReference type="AlphaFoldDB" id="A0A674N166"/>
<dbReference type="GO" id="GO:0005886">
    <property type="term" value="C:plasma membrane"/>
    <property type="evidence" value="ECO:0007669"/>
    <property type="project" value="TreeGrafter"/>
</dbReference>
<evidence type="ECO:0000259" key="4">
    <source>
        <dbReference type="PROSITE" id="PS50011"/>
    </source>
</evidence>
<dbReference type="Ensembl" id="ENSTRUT00000065243.1">
    <property type="protein sequence ID" value="ENSTRUP00000067296.1"/>
    <property type="gene ID" value="ENSTRUG00000028828.1"/>
</dbReference>
<feature type="region of interest" description="Disordered" evidence="3">
    <location>
        <begin position="14"/>
        <end position="33"/>
    </location>
</feature>
<dbReference type="Ensembl" id="ENSTRUT00000060708.1">
    <property type="protein sequence ID" value="ENSTRUP00000059564.1"/>
    <property type="gene ID" value="ENSTRUG00000028828.1"/>
</dbReference>
<gene>
    <name evidence="5" type="primary">styk1b</name>
</gene>
<dbReference type="InterPro" id="IPR000719">
    <property type="entry name" value="Prot_kinase_dom"/>
</dbReference>
<dbReference type="Pfam" id="PF07714">
    <property type="entry name" value="PK_Tyr_Ser-Thr"/>
    <property type="match status" value="1"/>
</dbReference>
<dbReference type="GO" id="GO:0043235">
    <property type="term" value="C:receptor complex"/>
    <property type="evidence" value="ECO:0007669"/>
    <property type="project" value="TreeGrafter"/>
</dbReference>